<accession>X1IM84</accession>
<gene>
    <name evidence="1" type="ORF">S03H2_65043</name>
</gene>
<dbReference type="AlphaFoldDB" id="X1IM84"/>
<organism evidence="1">
    <name type="scientific">marine sediment metagenome</name>
    <dbReference type="NCBI Taxonomy" id="412755"/>
    <lineage>
        <taxon>unclassified sequences</taxon>
        <taxon>metagenomes</taxon>
        <taxon>ecological metagenomes</taxon>
    </lineage>
</organism>
<name>X1IM84_9ZZZZ</name>
<proteinExistence type="predicted"/>
<protein>
    <recommendedName>
        <fullName evidence="2">MYM-type domain-containing protein</fullName>
    </recommendedName>
</protein>
<evidence type="ECO:0008006" key="2">
    <source>
        <dbReference type="Google" id="ProtNLM"/>
    </source>
</evidence>
<evidence type="ECO:0000313" key="1">
    <source>
        <dbReference type="EMBL" id="GAH83516.1"/>
    </source>
</evidence>
<reference evidence="1" key="1">
    <citation type="journal article" date="2014" name="Front. Microbiol.">
        <title>High frequency of phylogenetically diverse reductive dehalogenase-homologous genes in deep subseafloor sedimentary metagenomes.</title>
        <authorList>
            <person name="Kawai M."/>
            <person name="Futagami T."/>
            <person name="Toyoda A."/>
            <person name="Takaki Y."/>
            <person name="Nishi S."/>
            <person name="Hori S."/>
            <person name="Arai W."/>
            <person name="Tsubouchi T."/>
            <person name="Morono Y."/>
            <person name="Uchiyama I."/>
            <person name="Ito T."/>
            <person name="Fujiyama A."/>
            <person name="Inagaki F."/>
            <person name="Takami H."/>
        </authorList>
    </citation>
    <scope>NUCLEOTIDE SEQUENCE</scope>
    <source>
        <strain evidence="1">Expedition CK06-06</strain>
    </source>
</reference>
<sequence>MTYCAWCGKDVKNHPKTYLWVDDNFNIITTYKGTRIPFCSEECKEQWKNTRWVDQCIVCGKTIKSEAPGNKEITKNEIIFYACPHHKDRNEEIDSLIDDALEDIGNAENEDAACEAGVSQ</sequence>
<comment type="caution">
    <text evidence="1">The sequence shown here is derived from an EMBL/GenBank/DDBJ whole genome shotgun (WGS) entry which is preliminary data.</text>
</comment>
<dbReference type="EMBL" id="BARU01042314">
    <property type="protein sequence ID" value="GAH83516.1"/>
    <property type="molecule type" value="Genomic_DNA"/>
</dbReference>